<dbReference type="Proteomes" id="UP001079657">
    <property type="component" value="Unassembled WGS sequence"/>
</dbReference>
<evidence type="ECO:0000313" key="4">
    <source>
        <dbReference type="EMBL" id="MCY6371694.1"/>
    </source>
</evidence>
<dbReference type="InterPro" id="IPR057727">
    <property type="entry name" value="WCX_dom"/>
</dbReference>
<evidence type="ECO:0000256" key="1">
    <source>
        <dbReference type="ARBA" id="ARBA00023015"/>
    </source>
</evidence>
<dbReference type="InterPro" id="IPR026881">
    <property type="entry name" value="WYL_dom"/>
</dbReference>
<dbReference type="PROSITE" id="PS52050">
    <property type="entry name" value="WYL"/>
    <property type="match status" value="1"/>
</dbReference>
<comment type="caution">
    <text evidence="4">The sequence shown here is derived from an EMBL/GenBank/DDBJ whole genome shotgun (WGS) entry which is preliminary data.</text>
</comment>
<dbReference type="InterPro" id="IPR001034">
    <property type="entry name" value="DeoR_HTH"/>
</dbReference>
<dbReference type="InterPro" id="IPR036388">
    <property type="entry name" value="WH-like_DNA-bd_sf"/>
</dbReference>
<dbReference type="EMBL" id="JAPQES010000005">
    <property type="protein sequence ID" value="MCY6371694.1"/>
    <property type="molecule type" value="Genomic_DNA"/>
</dbReference>
<dbReference type="Gene3D" id="1.10.10.10">
    <property type="entry name" value="Winged helix-like DNA-binding domain superfamily/Winged helix DNA-binding domain"/>
    <property type="match status" value="1"/>
</dbReference>
<keyword evidence="2" id="KW-0804">Transcription</keyword>
<keyword evidence="1" id="KW-0805">Transcription regulation</keyword>
<dbReference type="RefSeq" id="WP_268050575.1">
    <property type="nucleotide sequence ID" value="NZ_JAPQES010000005.1"/>
</dbReference>
<evidence type="ECO:0000313" key="5">
    <source>
        <dbReference type="Proteomes" id="UP001079657"/>
    </source>
</evidence>
<gene>
    <name evidence="4" type="ORF">OXH55_13695</name>
</gene>
<evidence type="ECO:0000259" key="3">
    <source>
        <dbReference type="PROSITE" id="PS51000"/>
    </source>
</evidence>
<feature type="domain" description="HTH deoR-type" evidence="3">
    <location>
        <begin position="2"/>
        <end position="57"/>
    </location>
</feature>
<dbReference type="InterPro" id="IPR013196">
    <property type="entry name" value="HTH_11"/>
</dbReference>
<proteinExistence type="predicted"/>
<dbReference type="PROSITE" id="PS51000">
    <property type="entry name" value="HTH_DEOR_2"/>
    <property type="match status" value="1"/>
</dbReference>
<dbReference type="Pfam" id="PF08279">
    <property type="entry name" value="HTH_11"/>
    <property type="match status" value="1"/>
</dbReference>
<keyword evidence="5" id="KW-1185">Reference proteome</keyword>
<dbReference type="InterPro" id="IPR036390">
    <property type="entry name" value="WH_DNA-bd_sf"/>
</dbReference>
<organism evidence="4 5">
    <name type="scientific">Clostridium ganghwense</name>
    <dbReference type="NCBI Taxonomy" id="312089"/>
    <lineage>
        <taxon>Bacteria</taxon>
        <taxon>Bacillati</taxon>
        <taxon>Bacillota</taxon>
        <taxon>Clostridia</taxon>
        <taxon>Eubacteriales</taxon>
        <taxon>Clostridiaceae</taxon>
        <taxon>Clostridium</taxon>
    </lineage>
</organism>
<dbReference type="Pfam" id="PF13280">
    <property type="entry name" value="WYL"/>
    <property type="match status" value="1"/>
</dbReference>
<evidence type="ECO:0000256" key="2">
    <source>
        <dbReference type="ARBA" id="ARBA00023163"/>
    </source>
</evidence>
<dbReference type="SUPFAM" id="SSF46785">
    <property type="entry name" value="Winged helix' DNA-binding domain"/>
    <property type="match status" value="1"/>
</dbReference>
<reference evidence="4" key="1">
    <citation type="submission" date="2022-12" db="EMBL/GenBank/DDBJ databases">
        <authorList>
            <person name="Wang J."/>
        </authorList>
    </citation>
    <scope>NUCLEOTIDE SEQUENCE</scope>
    <source>
        <strain evidence="4">HY-42-06</strain>
    </source>
</reference>
<dbReference type="Pfam" id="PF25583">
    <property type="entry name" value="WCX"/>
    <property type="match status" value="1"/>
</dbReference>
<dbReference type="PIRSF" id="PIRSF016838">
    <property type="entry name" value="PafC"/>
    <property type="match status" value="1"/>
</dbReference>
<dbReference type="PANTHER" id="PTHR34580">
    <property type="match status" value="1"/>
</dbReference>
<dbReference type="InterPro" id="IPR028349">
    <property type="entry name" value="PafC-like"/>
</dbReference>
<sequence length="309" mass="36722">MKLERLFGILLILLTEKRVSANYLANYFEVSKRTIYRDIESIELAGIPIITYSGRDGGIELVNNCKIDSHLFGEKEKELIIDSLKLRKTLFEDRSTDLLIKKIEKISDEDIYKQLSKSIDILKFSIIRDEMEIDTKNKLKLLKEAIDEKRIVRFRYTNYYGETILRQVEPLLIRLNNGFWYFNGFCKFRNDFRVFKLTRIRALEITEKTFIPKHENDNNLTYIADYKNCDVVILKFHRAELGKLYDYFTEAEFIEINTESVTVKFKYYHDYNLINFILGFGSSVKIIEPEYLKEKFLGEVEKILKKIKN</sequence>
<dbReference type="PANTHER" id="PTHR34580:SF8">
    <property type="entry name" value="WYL DOMAIN-CONTAINING PROTEIN"/>
    <property type="match status" value="1"/>
</dbReference>
<protein>
    <submittedName>
        <fullName evidence="4">YafY family protein</fullName>
    </submittedName>
</protein>
<name>A0ABT4CRN0_9CLOT</name>
<dbReference type="InterPro" id="IPR051534">
    <property type="entry name" value="CBASS_pafABC_assoc_protein"/>
</dbReference>
<accession>A0ABT4CRN0</accession>